<name>A0A0H2S4R3_9AGAM</name>
<keyword evidence="3" id="KW-1185">Reference proteome</keyword>
<organism evidence="2 3">
    <name type="scientific">Schizopora paradoxa</name>
    <dbReference type="NCBI Taxonomy" id="27342"/>
    <lineage>
        <taxon>Eukaryota</taxon>
        <taxon>Fungi</taxon>
        <taxon>Dikarya</taxon>
        <taxon>Basidiomycota</taxon>
        <taxon>Agaricomycotina</taxon>
        <taxon>Agaricomycetes</taxon>
        <taxon>Hymenochaetales</taxon>
        <taxon>Schizoporaceae</taxon>
        <taxon>Schizopora</taxon>
    </lineage>
</organism>
<dbReference type="InParanoid" id="A0A0H2S4R3"/>
<protein>
    <recommendedName>
        <fullName evidence="1">BTB domain-containing protein</fullName>
    </recommendedName>
</protein>
<dbReference type="AlphaFoldDB" id="A0A0H2S4R3"/>
<dbReference type="Proteomes" id="UP000053477">
    <property type="component" value="Unassembled WGS sequence"/>
</dbReference>
<dbReference type="CDD" id="cd18186">
    <property type="entry name" value="BTB_POZ_ZBTB_KLHL-like"/>
    <property type="match status" value="1"/>
</dbReference>
<feature type="domain" description="BTB" evidence="1">
    <location>
        <begin position="25"/>
        <end position="108"/>
    </location>
</feature>
<reference evidence="2 3" key="1">
    <citation type="submission" date="2015-04" db="EMBL/GenBank/DDBJ databases">
        <title>Complete genome sequence of Schizopora paradoxa KUC8140, a cosmopolitan wood degrader in East Asia.</title>
        <authorList>
            <consortium name="DOE Joint Genome Institute"/>
            <person name="Min B."/>
            <person name="Park H."/>
            <person name="Jang Y."/>
            <person name="Kim J.-J."/>
            <person name="Kim K.H."/>
            <person name="Pangilinan J."/>
            <person name="Lipzen A."/>
            <person name="Riley R."/>
            <person name="Grigoriev I.V."/>
            <person name="Spatafora J.W."/>
            <person name="Choi I.-G."/>
        </authorList>
    </citation>
    <scope>NUCLEOTIDE SEQUENCE [LARGE SCALE GENOMIC DNA]</scope>
    <source>
        <strain evidence="2 3">KUC8140</strain>
    </source>
</reference>
<dbReference type="EMBL" id="KQ085913">
    <property type="protein sequence ID" value="KLO16673.1"/>
    <property type="molecule type" value="Genomic_DNA"/>
</dbReference>
<dbReference type="PROSITE" id="PS50097">
    <property type="entry name" value="BTB"/>
    <property type="match status" value="1"/>
</dbReference>
<gene>
    <name evidence="2" type="ORF">SCHPADRAFT_994956</name>
</gene>
<dbReference type="OrthoDB" id="3217871at2759"/>
<evidence type="ECO:0000313" key="3">
    <source>
        <dbReference type="Proteomes" id="UP000053477"/>
    </source>
</evidence>
<dbReference type="InterPro" id="IPR011333">
    <property type="entry name" value="SKP1/BTB/POZ_sf"/>
</dbReference>
<sequence length="335" mass="37556">MDVDAQHGESTKAPKPHDILWFSDGSVVLATDLYLFKVHKTVLSLHSSVFKDMFDFPGVDGLTNGGVISESAQDMYEGLPLVTLVGYSGEDVAHLLRAVYEPRYYDSRRNQTPLPVVIALLTLSTKYDFKTIRSDIILTISRYYSIDFPVHMSVATGDQSFPLFGVERWDCHFPLLAAAFKCNADVLLPSLYSVCSGFQLEHVLDMSKTLPPECSRALILGRERLRSSLVTLALNLPGRVQKGIAEHICPDEESCLSTVGFINWQSAEVVNALLGYECGIAFVYDTLGSVCERCGVYLANEIDVRWNVIWRNVPSYFELPDWSVLREQLKELKKT</sequence>
<dbReference type="Gene3D" id="3.30.710.10">
    <property type="entry name" value="Potassium Channel Kv1.1, Chain A"/>
    <property type="match status" value="1"/>
</dbReference>
<accession>A0A0H2S4R3</accession>
<evidence type="ECO:0000259" key="1">
    <source>
        <dbReference type="PROSITE" id="PS50097"/>
    </source>
</evidence>
<proteinExistence type="predicted"/>
<dbReference type="InterPro" id="IPR000210">
    <property type="entry name" value="BTB/POZ_dom"/>
</dbReference>
<dbReference type="Pfam" id="PF00651">
    <property type="entry name" value="BTB"/>
    <property type="match status" value="1"/>
</dbReference>
<dbReference type="SUPFAM" id="SSF54695">
    <property type="entry name" value="POZ domain"/>
    <property type="match status" value="1"/>
</dbReference>
<evidence type="ECO:0000313" key="2">
    <source>
        <dbReference type="EMBL" id="KLO16673.1"/>
    </source>
</evidence>